<reference evidence="12" key="2">
    <citation type="submission" date="2021-03" db="UniProtKB">
        <authorList>
            <consortium name="EnsemblPlants"/>
        </authorList>
    </citation>
    <scope>IDENTIFICATION</scope>
</reference>
<keyword evidence="4 11" id="KW-0812">Transmembrane</keyword>
<proteinExistence type="predicted"/>
<dbReference type="SUPFAM" id="SSF53448">
    <property type="entry name" value="Nucleotide-diphospho-sugar transferases"/>
    <property type="match status" value="3"/>
</dbReference>
<organism evidence="12 13">
    <name type="scientific">Chenopodium quinoa</name>
    <name type="common">Quinoa</name>
    <dbReference type="NCBI Taxonomy" id="63459"/>
    <lineage>
        <taxon>Eukaryota</taxon>
        <taxon>Viridiplantae</taxon>
        <taxon>Streptophyta</taxon>
        <taxon>Embryophyta</taxon>
        <taxon>Tracheophyta</taxon>
        <taxon>Spermatophyta</taxon>
        <taxon>Magnoliopsida</taxon>
        <taxon>eudicotyledons</taxon>
        <taxon>Gunneridae</taxon>
        <taxon>Pentapetalae</taxon>
        <taxon>Caryophyllales</taxon>
        <taxon>Chenopodiaceae</taxon>
        <taxon>Chenopodioideae</taxon>
        <taxon>Atripliceae</taxon>
        <taxon>Chenopodium</taxon>
    </lineage>
</organism>
<keyword evidence="3" id="KW-0808">Transferase</keyword>
<feature type="transmembrane region" description="Helical" evidence="11">
    <location>
        <begin position="1059"/>
        <end position="1079"/>
    </location>
</feature>
<dbReference type="EnsemblPlants" id="AUR62019871-RA">
    <property type="protein sequence ID" value="AUR62019871-RA:cds"/>
    <property type="gene ID" value="AUR62019871"/>
</dbReference>
<feature type="active site" evidence="8">
    <location>
        <position position="148"/>
    </location>
</feature>
<feature type="binding site" evidence="10">
    <location>
        <position position="311"/>
    </location>
    <ligand>
        <name>Mn(2+)</name>
        <dbReference type="ChEBI" id="CHEBI:29035"/>
    </ligand>
</feature>
<evidence type="ECO:0000256" key="2">
    <source>
        <dbReference type="ARBA" id="ARBA00022676"/>
    </source>
</evidence>
<dbReference type="GO" id="GO:0030244">
    <property type="term" value="P:cellulose biosynthetic process"/>
    <property type="evidence" value="ECO:0007669"/>
    <property type="project" value="InterPro"/>
</dbReference>
<feature type="transmembrane region" description="Helical" evidence="11">
    <location>
        <begin position="1149"/>
        <end position="1172"/>
    </location>
</feature>
<evidence type="ECO:0000256" key="4">
    <source>
        <dbReference type="ARBA" id="ARBA00022692"/>
    </source>
</evidence>
<feature type="transmembrane region" description="Helical" evidence="11">
    <location>
        <begin position="1677"/>
        <end position="1695"/>
    </location>
</feature>
<dbReference type="InterPro" id="IPR005150">
    <property type="entry name" value="Cellulose_synth"/>
</dbReference>
<evidence type="ECO:0000256" key="9">
    <source>
        <dbReference type="PIRSR" id="PIRSR605150-2"/>
    </source>
</evidence>
<evidence type="ECO:0000313" key="12">
    <source>
        <dbReference type="EnsemblPlants" id="AUR62019871-RA:cds"/>
    </source>
</evidence>
<feature type="transmembrane region" description="Helical" evidence="11">
    <location>
        <begin position="1515"/>
        <end position="1534"/>
    </location>
</feature>
<dbReference type="Gene3D" id="3.90.550.10">
    <property type="entry name" value="Spore Coat Polysaccharide Biosynthesis Protein SpsA, Chain A"/>
    <property type="match status" value="3"/>
</dbReference>
<dbReference type="Gramene" id="AUR62019871-RA">
    <property type="protein sequence ID" value="AUR62019871-RA:cds"/>
    <property type="gene ID" value="AUR62019871"/>
</dbReference>
<evidence type="ECO:0000256" key="10">
    <source>
        <dbReference type="PIRSR" id="PIRSR605150-3"/>
    </source>
</evidence>
<feature type="transmembrane region" description="Helical" evidence="11">
    <location>
        <begin position="1586"/>
        <end position="1606"/>
    </location>
</feature>
<feature type="binding site" evidence="10">
    <location>
        <position position="287"/>
    </location>
    <ligand>
        <name>Mn(2+)</name>
        <dbReference type="ChEBI" id="CHEBI:29035"/>
    </ligand>
</feature>
<feature type="transmembrane region" description="Helical" evidence="11">
    <location>
        <begin position="58"/>
        <end position="75"/>
    </location>
</feature>
<feature type="transmembrane region" description="Helical" evidence="11">
    <location>
        <begin position="596"/>
        <end position="616"/>
    </location>
</feature>
<dbReference type="InterPro" id="IPR029044">
    <property type="entry name" value="Nucleotide-diphossugar_trans"/>
</dbReference>
<name>A0A803LWM0_CHEQI</name>
<feature type="transmembrane region" description="Helical" evidence="11">
    <location>
        <begin position="1644"/>
        <end position="1665"/>
    </location>
</feature>
<dbReference type="GO" id="GO:0012505">
    <property type="term" value="C:endomembrane system"/>
    <property type="evidence" value="ECO:0007669"/>
    <property type="project" value="UniProtKB-SubCell"/>
</dbReference>
<feature type="active site" evidence="8">
    <location>
        <position position="453"/>
    </location>
</feature>
<keyword evidence="7" id="KW-0961">Cell wall biogenesis/degradation</keyword>
<feature type="binding site" evidence="9">
    <location>
        <position position="119"/>
    </location>
    <ligand>
        <name>UDP-alpha-D-glucose</name>
        <dbReference type="ChEBI" id="CHEBI:58885"/>
    </ligand>
</feature>
<sequence>MEGPKTPTTTTNPPLHTHKLLCRAKFNHLYMAVYATALLTLLYHHIHTLLNSCFTLPLLLLIISDLVLAFSWVCTQSYHVLPIRRQEHLENLETLTLTKGDEAFPSVDIFICTADPDKEPPMGTVNTALSVMAYDYPSEKISVYVSDDGGSQVTLFAFMEAAKFGRHWLPFCRENNVVERCPEAYFNGGFYATSSIEVHKMKTMYESMKVRVENALERGKVEERHIDDEEMLDAFAKWTNNFTRQVHPTVIQVLLSTTKDKDITGKLMPNLIYVSREKSKIHHHRFKAGALNALVRVSATMTNAPIVLTLDCDTYSNDPQTIKRALCYFLDPETRPTLAYLQFPQIFRGLNKGDIYFSEHKRLFQINTLGMDGLSGPNYVGTGCFFQRRAFFGSPSSLIHPEVPELGPDHVVNKPIRSQEILKLAHSVAACNYENEEEWGEMLGFRYGSLVEDYNTGYRMKCEGWRSMFCSPQRPAFLGDSPVTLIDLLSQCKRWMNGLLDVLFSRYSTMTYGIQKLGLVMSFTYTHYTLWPIISIPFTIYAFIPQLALIKGISTFPEISDPRFMLYIFLFIGANGKDLIDFLLEKGTFERWWNSQRMLMICGLSSFLFGCMDYTLGSLGIVVRGFDVTSKLQDDELSKRYDQGTFEFGVASPMFVPMTMAAIINLISFVMGLLGVFRKGMENMEGLILQILLSGFVTMYESMKVRVENALERGKVEERHIDDEEMLDAFAKWTNNFTRQVHPTVIQVLLSTTKDKDITGKLMPNLIYVSREKSKIHHHRFKAGALNALVRVSATMTNAPIVLTLDCDTYSNDPQTIKRALCYFLDPETRPTLAYLQFPQIFRGLNKGDIYFSEHKRLFQINTLGMDGLSGPNYVGTGCFFQRRAFFGSPSSLIHPEVPELGPDHVVNKPIRSQEILKLAHSVAACNYENEEEWGEMLGFRYGSLVEDYNTGYRMKCEGWRSMFCSPQRPAFLGDSPVTLIDLLSQCKRWMNGLLDVLFSRYSTMTYGIQKLGLVMSFTYTHYTLWPIISIPFTIYAFIPQLALIKGISTFPEISDPRFMLYIFLFIGANGKDLIDFLLEKGTFERWWNSQRMLMICGLSSFLFGCMDYTLGSLGIVVRGFDVTSKLQDDELSKRYDQGTFEFGVASPMFVPMTMAAIINLISFVMGLLGVFRKGMENMEGLILQILLSGFVTMYESMKVRVENALERGKVEERHIDDEEMLDAFAKWTNNFTRQVHPTVIQVLLSTTKDKDITGKLMPNLIYVSREKSKIHHHRFKAGALNALVRVSATMTNAPIVLTLDCDTYSNDPQTIKRALCYFLDPETRPTLAYLQFPQIFRGLNKGDIYFSEHKRLFQINTLGMDGLSGPNYVGTGCFFQRRAFFGSPSSLIHPEVPELGPDHVVNKPIRSQEILKLAHSVAACNYENEEEWGEMLGFRYGSLVEDYNTGYRMKCEGWRSMFCSPQRPAFLGDSPVTLIDLLSQCKRWMNGLLDVLFSRYSTMTYGIQKLGLVMSFTYTHYTLWPIISIPFTIYAFIPQLALIKGISTFPEISDPRFMLYIFLFIGANGKDLIDFLLEKGTFERWWNSQRMLMICGLSSFLFGCMDYTLGSLGIVVRGFDVTSKLQDDELSKRYDQGTFEFGVASPMFVPMTMAAIINLISFVMGLLGVFRKGMENMEGLILQILLSGFVVINCWPLYQALVFRSDKGRMPTKITLIAAFLASILILGS</sequence>
<evidence type="ECO:0000256" key="5">
    <source>
        <dbReference type="ARBA" id="ARBA00022989"/>
    </source>
</evidence>
<dbReference type="FunFam" id="3.90.550.10:FF:000135">
    <property type="entry name" value="Cellulose synthase-like protein G3"/>
    <property type="match status" value="3"/>
</dbReference>
<evidence type="ECO:0000256" key="6">
    <source>
        <dbReference type="ARBA" id="ARBA00023136"/>
    </source>
</evidence>
<feature type="transmembrane region" description="Helical" evidence="11">
    <location>
        <begin position="654"/>
        <end position="677"/>
    </location>
</feature>
<feature type="transmembrane region" description="Helical" evidence="11">
    <location>
        <begin position="29"/>
        <end position="46"/>
    </location>
</feature>
<keyword evidence="2" id="KW-0328">Glycosyltransferase</keyword>
<evidence type="ECO:0000313" key="13">
    <source>
        <dbReference type="Proteomes" id="UP000596660"/>
    </source>
</evidence>
<evidence type="ECO:0000256" key="3">
    <source>
        <dbReference type="ARBA" id="ARBA00022679"/>
    </source>
</evidence>
<evidence type="ECO:0000256" key="11">
    <source>
        <dbReference type="SAM" id="Phobius"/>
    </source>
</evidence>
<feature type="binding site" evidence="9">
    <location>
        <position position="118"/>
    </location>
    <ligand>
        <name>UDP-alpha-D-glucose</name>
        <dbReference type="ChEBI" id="CHEBI:58885"/>
    </ligand>
</feature>
<feature type="transmembrane region" description="Helical" evidence="11">
    <location>
        <begin position="1020"/>
        <end position="1039"/>
    </location>
</feature>
<dbReference type="Pfam" id="PF03552">
    <property type="entry name" value="Cellulose_synt"/>
    <property type="match status" value="6"/>
</dbReference>
<protein>
    <submittedName>
        <fullName evidence="12">Uncharacterized protein</fullName>
    </submittedName>
</protein>
<dbReference type="Proteomes" id="UP000596660">
    <property type="component" value="Unplaced"/>
</dbReference>
<keyword evidence="13" id="KW-1185">Reference proteome</keyword>
<dbReference type="GO" id="GO:0071555">
    <property type="term" value="P:cell wall organization"/>
    <property type="evidence" value="ECO:0007669"/>
    <property type="project" value="UniProtKB-KW"/>
</dbReference>
<feature type="transmembrane region" description="Helical" evidence="11">
    <location>
        <begin position="1554"/>
        <end position="1574"/>
    </location>
</feature>
<feature type="binding site" evidence="9">
    <location>
        <position position="148"/>
    </location>
    <ligand>
        <name>UDP-alpha-D-glucose</name>
        <dbReference type="ChEBI" id="CHEBI:58885"/>
    </ligand>
</feature>
<accession>A0A803LWM0</accession>
<feature type="transmembrane region" description="Helical" evidence="11">
    <location>
        <begin position="564"/>
        <end position="584"/>
    </location>
</feature>
<keyword evidence="5 11" id="KW-1133">Transmembrane helix</keyword>
<reference evidence="12" key="1">
    <citation type="journal article" date="2017" name="Nature">
        <title>The genome of Chenopodium quinoa.</title>
        <authorList>
            <person name="Jarvis D.E."/>
            <person name="Ho Y.S."/>
            <person name="Lightfoot D.J."/>
            <person name="Schmoeckel S.M."/>
            <person name="Li B."/>
            <person name="Borm T.J.A."/>
            <person name="Ohyanagi H."/>
            <person name="Mineta K."/>
            <person name="Michell C.T."/>
            <person name="Saber N."/>
            <person name="Kharbatia N.M."/>
            <person name="Rupper R.R."/>
            <person name="Sharp A.R."/>
            <person name="Dally N."/>
            <person name="Boughton B.A."/>
            <person name="Woo Y.H."/>
            <person name="Gao G."/>
            <person name="Schijlen E.G.W.M."/>
            <person name="Guo X."/>
            <person name="Momin A.A."/>
            <person name="Negrao S."/>
            <person name="Al-Babili S."/>
            <person name="Gehring C."/>
            <person name="Roessner U."/>
            <person name="Jung C."/>
            <person name="Murphy K."/>
            <person name="Arold S.T."/>
            <person name="Gojobori T."/>
            <person name="van der Linden C.G."/>
            <person name="van Loo E.N."/>
            <person name="Jellen E.N."/>
            <person name="Maughan P.J."/>
            <person name="Tester M."/>
        </authorList>
    </citation>
    <scope>NUCLEOTIDE SEQUENCE [LARGE SCALE GENOMIC DNA]</scope>
    <source>
        <strain evidence="12">cv. PI 614886</strain>
    </source>
</reference>
<feature type="transmembrane region" description="Helical" evidence="11">
    <location>
        <begin position="1707"/>
        <end position="1725"/>
    </location>
</feature>
<dbReference type="PANTHER" id="PTHR13301">
    <property type="entry name" value="X-BOX TRANSCRIPTION FACTOR-RELATED"/>
    <property type="match status" value="1"/>
</dbReference>
<feature type="transmembrane region" description="Helical" evidence="11">
    <location>
        <begin position="1091"/>
        <end position="1111"/>
    </location>
</feature>
<evidence type="ECO:0000256" key="1">
    <source>
        <dbReference type="ARBA" id="ARBA00004127"/>
    </source>
</evidence>
<keyword evidence="6 11" id="KW-0472">Membrane</keyword>
<evidence type="ECO:0000256" key="7">
    <source>
        <dbReference type="ARBA" id="ARBA00023316"/>
    </source>
</evidence>
<evidence type="ECO:0000256" key="8">
    <source>
        <dbReference type="PIRSR" id="PIRSR605150-1"/>
    </source>
</evidence>
<comment type="subcellular location">
    <subcellularLocation>
        <location evidence="1">Endomembrane system</location>
        <topology evidence="1">Multi-pass membrane protein</topology>
    </subcellularLocation>
</comment>
<dbReference type="GO" id="GO:0016020">
    <property type="term" value="C:membrane"/>
    <property type="evidence" value="ECO:0007669"/>
    <property type="project" value="InterPro"/>
</dbReference>
<feature type="transmembrane region" description="Helical" evidence="11">
    <location>
        <begin position="525"/>
        <end position="544"/>
    </location>
</feature>
<dbReference type="GO" id="GO:0016760">
    <property type="term" value="F:cellulose synthase (UDP-forming) activity"/>
    <property type="evidence" value="ECO:0007669"/>
    <property type="project" value="InterPro"/>
</dbReference>
<dbReference type="OMA" id="DAFAKWT"/>